<evidence type="ECO:0000256" key="1">
    <source>
        <dbReference type="ARBA" id="ARBA00010233"/>
    </source>
</evidence>
<evidence type="ECO:0000256" key="2">
    <source>
        <dbReference type="ARBA" id="ARBA00022645"/>
    </source>
</evidence>
<dbReference type="Gene3D" id="3.40.50.10740">
    <property type="entry name" value="Class I glutamine amidotransferase-like"/>
    <property type="match status" value="1"/>
</dbReference>
<evidence type="ECO:0000313" key="8">
    <source>
        <dbReference type="EMBL" id="ONF95569.1"/>
    </source>
</evidence>
<sequence length="273" mass="29507">MKIGIVAPANTANPEMVAPLTAYAALAYPEVELVFHPQCWESDGHFAGPDARRMAAFLEFANDPEFDAIWFARGGYGSNRILARAMPQLNEAARAKKYVGYSDMGFMLGALYARRIGRVAHGPMPTDILRSSGGGDATVARSLGWIARGERQGLEPGLGQRPAAAFNLAILGSLIGTPWLPDLTDHELLIEEVSEPMYNIDRLLFTMASATQLRGIAGVRLGAVTGVKENTPRWGETLPVMIQRWCGDMGVPYLGPAEIGHTQTNRVVPFGVA</sequence>
<dbReference type="InterPro" id="IPR003507">
    <property type="entry name" value="S66_fam"/>
</dbReference>
<protein>
    <submittedName>
        <fullName evidence="8">Putative murein peptide carboxypeptidase</fullName>
        <ecNumber evidence="8">3.4.16.-</ecNumber>
    </submittedName>
</protein>
<dbReference type="RefSeq" id="WP_076745010.1">
    <property type="nucleotide sequence ID" value="NZ_MPSB01000010.1"/>
</dbReference>
<feature type="domain" description="LD-carboxypeptidase C-terminal" evidence="7">
    <location>
        <begin position="167"/>
        <end position="272"/>
    </location>
</feature>
<dbReference type="InterPro" id="IPR040449">
    <property type="entry name" value="Peptidase_S66_N"/>
</dbReference>
<dbReference type="Gene3D" id="3.50.30.60">
    <property type="entry name" value="LD-carboxypeptidase A C-terminal domain-like"/>
    <property type="match status" value="1"/>
</dbReference>
<dbReference type="SUPFAM" id="SSF52317">
    <property type="entry name" value="Class I glutamine amidotransferase-like"/>
    <property type="match status" value="1"/>
</dbReference>
<dbReference type="GO" id="GO:0008236">
    <property type="term" value="F:serine-type peptidase activity"/>
    <property type="evidence" value="ECO:0007669"/>
    <property type="project" value="UniProtKB-KW"/>
</dbReference>
<dbReference type="CDD" id="cd07025">
    <property type="entry name" value="Peptidase_S66"/>
    <property type="match status" value="1"/>
</dbReference>
<evidence type="ECO:0000256" key="4">
    <source>
        <dbReference type="ARBA" id="ARBA00022801"/>
    </source>
</evidence>
<organism evidence="8 9">
    <name type="scientific">Sphingomonas jeddahensis</name>
    <dbReference type="NCBI Taxonomy" id="1915074"/>
    <lineage>
        <taxon>Bacteria</taxon>
        <taxon>Pseudomonadati</taxon>
        <taxon>Pseudomonadota</taxon>
        <taxon>Alphaproteobacteria</taxon>
        <taxon>Sphingomonadales</taxon>
        <taxon>Sphingomonadaceae</taxon>
        <taxon>Sphingomonas</taxon>
    </lineage>
</organism>
<dbReference type="GO" id="GO:0004180">
    <property type="term" value="F:carboxypeptidase activity"/>
    <property type="evidence" value="ECO:0007669"/>
    <property type="project" value="UniProtKB-KW"/>
</dbReference>
<evidence type="ECO:0000313" key="9">
    <source>
        <dbReference type="Proteomes" id="UP000188729"/>
    </source>
</evidence>
<comment type="similarity">
    <text evidence="1">Belongs to the peptidase S66 family.</text>
</comment>
<name>A0A1V2ETS0_9SPHN</name>
<dbReference type="InterPro" id="IPR029062">
    <property type="entry name" value="Class_I_gatase-like"/>
</dbReference>
<dbReference type="Pfam" id="PF02016">
    <property type="entry name" value="Peptidase_S66"/>
    <property type="match status" value="1"/>
</dbReference>
<dbReference type="InterPro" id="IPR027478">
    <property type="entry name" value="LdcA_N"/>
</dbReference>
<dbReference type="EMBL" id="MPSB01000010">
    <property type="protein sequence ID" value="ONF95569.1"/>
    <property type="molecule type" value="Genomic_DNA"/>
</dbReference>
<proteinExistence type="inferred from homology"/>
<evidence type="ECO:0000256" key="3">
    <source>
        <dbReference type="ARBA" id="ARBA00022670"/>
    </source>
</evidence>
<dbReference type="PANTHER" id="PTHR30237:SF2">
    <property type="entry name" value="MUREIN TETRAPEPTIDE CARBOXYPEPTIDASE"/>
    <property type="match status" value="1"/>
</dbReference>
<reference evidence="8 9" key="1">
    <citation type="submission" date="2016-11" db="EMBL/GenBank/DDBJ databases">
        <title>Genome sequence of Sphingomonas jeddahensis G39.</title>
        <authorList>
            <person name="Poehlein A."/>
            <person name="Wuebbeler J.H."/>
            <person name="Steinbuechel A."/>
            <person name="Daniel R."/>
        </authorList>
    </citation>
    <scope>NUCLEOTIDE SEQUENCE [LARGE SCALE GENOMIC DNA]</scope>
    <source>
        <strain evidence="8 9">G39</strain>
    </source>
</reference>
<keyword evidence="4 8" id="KW-0378">Hydrolase</keyword>
<evidence type="ECO:0000256" key="5">
    <source>
        <dbReference type="ARBA" id="ARBA00022825"/>
    </source>
</evidence>
<dbReference type="Proteomes" id="UP000188729">
    <property type="component" value="Unassembled WGS sequence"/>
</dbReference>
<dbReference type="PANTHER" id="PTHR30237">
    <property type="entry name" value="MURAMOYLTETRAPEPTIDE CARBOXYPEPTIDASE"/>
    <property type="match status" value="1"/>
</dbReference>
<evidence type="ECO:0000259" key="6">
    <source>
        <dbReference type="Pfam" id="PF02016"/>
    </source>
</evidence>
<dbReference type="AlphaFoldDB" id="A0A1V2ETS0"/>
<dbReference type="Pfam" id="PF17676">
    <property type="entry name" value="Peptidase_S66C"/>
    <property type="match status" value="1"/>
</dbReference>
<dbReference type="SUPFAM" id="SSF141986">
    <property type="entry name" value="LD-carboxypeptidase A C-terminal domain-like"/>
    <property type="match status" value="1"/>
</dbReference>
<dbReference type="GO" id="GO:0006508">
    <property type="term" value="P:proteolysis"/>
    <property type="evidence" value="ECO:0007669"/>
    <property type="project" value="UniProtKB-KW"/>
</dbReference>
<feature type="domain" description="LD-carboxypeptidase N-terminal" evidence="6">
    <location>
        <begin position="3"/>
        <end position="115"/>
    </location>
</feature>
<evidence type="ECO:0000259" key="7">
    <source>
        <dbReference type="Pfam" id="PF17676"/>
    </source>
</evidence>
<accession>A0A1V2ETS0</accession>
<dbReference type="InterPro" id="IPR027461">
    <property type="entry name" value="Carboxypeptidase_A_C_sf"/>
</dbReference>
<dbReference type="OrthoDB" id="9807329at2"/>
<keyword evidence="3" id="KW-0645">Protease</keyword>
<dbReference type="EC" id="3.4.16.-" evidence="8"/>
<keyword evidence="2 8" id="KW-0121">Carboxypeptidase</keyword>
<keyword evidence="9" id="KW-1185">Reference proteome</keyword>
<gene>
    <name evidence="8" type="primary">ykfA</name>
    <name evidence="8" type="ORF">SPHI_22360</name>
</gene>
<comment type="caution">
    <text evidence="8">The sequence shown here is derived from an EMBL/GenBank/DDBJ whole genome shotgun (WGS) entry which is preliminary data.</text>
</comment>
<dbReference type="InterPro" id="IPR040921">
    <property type="entry name" value="Peptidase_S66C"/>
</dbReference>
<keyword evidence="5" id="KW-0720">Serine protease</keyword>
<dbReference type="STRING" id="1915074.SPHI_22360"/>